<dbReference type="EMBL" id="CP017599">
    <property type="protein sequence ID" value="AOW98549.1"/>
    <property type="molecule type" value="Genomic_DNA"/>
</dbReference>
<evidence type="ECO:0000256" key="1">
    <source>
        <dbReference type="SAM" id="Phobius"/>
    </source>
</evidence>
<dbReference type="Proteomes" id="UP000177870">
    <property type="component" value="Chromosome"/>
</dbReference>
<feature type="transmembrane region" description="Helical" evidence="1">
    <location>
        <begin position="34"/>
        <end position="54"/>
    </location>
</feature>
<keyword evidence="1" id="KW-1133">Transmembrane helix</keyword>
<protein>
    <submittedName>
        <fullName evidence="2">Uncharacterized protein</fullName>
    </submittedName>
</protein>
<gene>
    <name evidence="2" type="ORF">BJP34_03000</name>
</gene>
<evidence type="ECO:0000313" key="3">
    <source>
        <dbReference type="Proteomes" id="UP000177870"/>
    </source>
</evidence>
<accession>A0A1D8TLQ6</accession>
<reference evidence="3" key="1">
    <citation type="submission" date="2016-10" db="EMBL/GenBank/DDBJ databases">
        <title>Comparative genomics uncovers the prolific and rare metabolic potential of the cyanobacterial genus Moorea.</title>
        <authorList>
            <person name="Leao T."/>
            <person name="Castelao G."/>
            <person name="Korobeynikov A."/>
            <person name="Monroe E.A."/>
            <person name="Podell S."/>
            <person name="Glukhov E."/>
            <person name="Allen E."/>
            <person name="Gerwick W.H."/>
            <person name="Gerwick L."/>
        </authorList>
    </citation>
    <scope>NUCLEOTIDE SEQUENCE [LARGE SCALE GENOMIC DNA]</scope>
    <source>
        <strain evidence="3">PAL-8-15-08-1</strain>
    </source>
</reference>
<evidence type="ECO:0000313" key="2">
    <source>
        <dbReference type="EMBL" id="AOW98549.1"/>
    </source>
</evidence>
<dbReference type="KEGG" id="mpro:BJP34_03000"/>
<keyword evidence="1" id="KW-0812">Transmembrane</keyword>
<sequence length="64" mass="7327">MQNVSADISIKADLIKTRQAHRNIFYKALLHYSVSYQLLAISYQLSVIALRARALGKRHASKRQ</sequence>
<proteinExistence type="predicted"/>
<name>A0A1D8TLQ6_9CYAN</name>
<organism evidence="2 3">
    <name type="scientific">Moorena producens PAL-8-15-08-1</name>
    <dbReference type="NCBI Taxonomy" id="1458985"/>
    <lineage>
        <taxon>Bacteria</taxon>
        <taxon>Bacillati</taxon>
        <taxon>Cyanobacteriota</taxon>
        <taxon>Cyanophyceae</taxon>
        <taxon>Coleofasciculales</taxon>
        <taxon>Coleofasciculaceae</taxon>
        <taxon>Moorena</taxon>
    </lineage>
</organism>
<keyword evidence="1" id="KW-0472">Membrane</keyword>
<dbReference type="AlphaFoldDB" id="A0A1D8TLQ6"/>